<dbReference type="AlphaFoldDB" id="A0A1N7LZ33"/>
<dbReference type="PANTHER" id="PTHR33751">
    <property type="entry name" value="CBB3-TYPE CYTOCHROME C OXIDASE SUBUNIT FIXP"/>
    <property type="match status" value="1"/>
</dbReference>
<dbReference type="GO" id="GO:0020037">
    <property type="term" value="F:heme binding"/>
    <property type="evidence" value="ECO:0007669"/>
    <property type="project" value="InterPro"/>
</dbReference>
<evidence type="ECO:0000256" key="1">
    <source>
        <dbReference type="ARBA" id="ARBA00022448"/>
    </source>
</evidence>
<reference evidence="10" key="1">
    <citation type="submission" date="2017-01" db="EMBL/GenBank/DDBJ databases">
        <authorList>
            <person name="Varghese N."/>
            <person name="Submissions S."/>
        </authorList>
    </citation>
    <scope>NUCLEOTIDE SEQUENCE [LARGE SCALE GENOMIC DNA]</scope>
    <source>
        <strain evidence="10">DSM 24913</strain>
    </source>
</reference>
<feature type="chain" id="PRO_5009943404" evidence="7">
    <location>
        <begin position="26"/>
        <end position="224"/>
    </location>
</feature>
<keyword evidence="5 6" id="KW-0408">Iron</keyword>
<evidence type="ECO:0000256" key="2">
    <source>
        <dbReference type="ARBA" id="ARBA00022617"/>
    </source>
</evidence>
<dbReference type="Gene3D" id="1.10.760.10">
    <property type="entry name" value="Cytochrome c-like domain"/>
    <property type="match status" value="2"/>
</dbReference>
<dbReference type="InterPro" id="IPR050597">
    <property type="entry name" value="Cytochrome_c_Oxidase_Subunit"/>
</dbReference>
<evidence type="ECO:0000256" key="5">
    <source>
        <dbReference type="ARBA" id="ARBA00023004"/>
    </source>
</evidence>
<dbReference type="Pfam" id="PF00034">
    <property type="entry name" value="Cytochrom_C"/>
    <property type="match status" value="1"/>
</dbReference>
<keyword evidence="1" id="KW-0813">Transport</keyword>
<name>A0A1N7LZ33_9GAMM</name>
<gene>
    <name evidence="9" type="ORF">SAMN05421686_104316</name>
</gene>
<dbReference type="InterPro" id="IPR009056">
    <property type="entry name" value="Cyt_c-like_dom"/>
</dbReference>
<dbReference type="OrthoDB" id="9773456at2"/>
<evidence type="ECO:0000259" key="8">
    <source>
        <dbReference type="PROSITE" id="PS51007"/>
    </source>
</evidence>
<keyword evidence="3 6" id="KW-0479">Metal-binding</keyword>
<evidence type="ECO:0000256" key="4">
    <source>
        <dbReference type="ARBA" id="ARBA00022982"/>
    </source>
</evidence>
<feature type="domain" description="Cytochrome c" evidence="8">
    <location>
        <begin position="57"/>
        <end position="135"/>
    </location>
</feature>
<dbReference type="STRING" id="484498.SAMN05421686_104316"/>
<evidence type="ECO:0000313" key="9">
    <source>
        <dbReference type="EMBL" id="SIS79096.1"/>
    </source>
</evidence>
<evidence type="ECO:0000256" key="3">
    <source>
        <dbReference type="ARBA" id="ARBA00022723"/>
    </source>
</evidence>
<keyword evidence="10" id="KW-1185">Reference proteome</keyword>
<sequence length="224" mass="25122">MNIRFINFSLCVLSLLLLAPFSATATAETLAVKDPEHTTELLQRFDNIVADPEARQKANAEGQERAQFCFRCHGKNGNSVRDYVPNLASQNPAYLFTQFEKFASGTRKNYVMSKLAEILSADERVAVAVYFSDKPVIPRDNRPEPDMKGQQVYQSLCFACHGDKGHGSHTYPRIAGQPYEFLEKTLLKFKQGDESRKNSPMTAVVGNLSDEDLRAVARWVANMP</sequence>
<dbReference type="PROSITE" id="PS51007">
    <property type="entry name" value="CYTC"/>
    <property type="match status" value="2"/>
</dbReference>
<feature type="signal peptide" evidence="7">
    <location>
        <begin position="1"/>
        <end position="25"/>
    </location>
</feature>
<keyword evidence="7" id="KW-0732">Signal</keyword>
<dbReference type="Proteomes" id="UP000185639">
    <property type="component" value="Unassembled WGS sequence"/>
</dbReference>
<dbReference type="SUPFAM" id="SSF46626">
    <property type="entry name" value="Cytochrome c"/>
    <property type="match status" value="2"/>
</dbReference>
<organism evidence="9 10">
    <name type="scientific">Thalassolituus maritimus</name>
    <dbReference type="NCBI Taxonomy" id="484498"/>
    <lineage>
        <taxon>Bacteria</taxon>
        <taxon>Pseudomonadati</taxon>
        <taxon>Pseudomonadota</taxon>
        <taxon>Gammaproteobacteria</taxon>
        <taxon>Oceanospirillales</taxon>
        <taxon>Oceanospirillaceae</taxon>
        <taxon>Thalassolituus</taxon>
    </lineage>
</organism>
<evidence type="ECO:0000256" key="7">
    <source>
        <dbReference type="SAM" id="SignalP"/>
    </source>
</evidence>
<feature type="domain" description="Cytochrome c" evidence="8">
    <location>
        <begin position="144"/>
        <end position="224"/>
    </location>
</feature>
<keyword evidence="2 6" id="KW-0349">Heme</keyword>
<dbReference type="InterPro" id="IPR036909">
    <property type="entry name" value="Cyt_c-like_dom_sf"/>
</dbReference>
<proteinExistence type="predicted"/>
<dbReference type="RefSeq" id="WP_084188776.1">
    <property type="nucleotide sequence ID" value="NZ_FTOH01000004.1"/>
</dbReference>
<dbReference type="EMBL" id="FTOH01000004">
    <property type="protein sequence ID" value="SIS79096.1"/>
    <property type="molecule type" value="Genomic_DNA"/>
</dbReference>
<keyword evidence="4" id="KW-0249">Electron transport</keyword>
<dbReference type="GO" id="GO:0046872">
    <property type="term" value="F:metal ion binding"/>
    <property type="evidence" value="ECO:0007669"/>
    <property type="project" value="UniProtKB-KW"/>
</dbReference>
<dbReference type="PANTHER" id="PTHR33751:SF9">
    <property type="entry name" value="CYTOCHROME C4"/>
    <property type="match status" value="1"/>
</dbReference>
<accession>A0A1N7LZ33</accession>
<evidence type="ECO:0000256" key="6">
    <source>
        <dbReference type="PROSITE-ProRule" id="PRU00433"/>
    </source>
</evidence>
<evidence type="ECO:0000313" key="10">
    <source>
        <dbReference type="Proteomes" id="UP000185639"/>
    </source>
</evidence>
<protein>
    <submittedName>
        <fullName evidence="9">Cytochrome c553</fullName>
    </submittedName>
</protein>
<dbReference type="GO" id="GO:0009055">
    <property type="term" value="F:electron transfer activity"/>
    <property type="evidence" value="ECO:0007669"/>
    <property type="project" value="InterPro"/>
</dbReference>